<dbReference type="Pfam" id="PF07835">
    <property type="entry name" value="COX4_pro_2"/>
    <property type="match status" value="1"/>
</dbReference>
<dbReference type="Proteomes" id="UP000294881">
    <property type="component" value="Unassembled WGS sequence"/>
</dbReference>
<feature type="domain" description="Cytochrome c oxidase subunit IV bacterial aa3 type" evidence="2">
    <location>
        <begin position="15"/>
        <end position="50"/>
    </location>
</feature>
<evidence type="ECO:0000313" key="4">
    <source>
        <dbReference type="Proteomes" id="UP000294881"/>
    </source>
</evidence>
<dbReference type="SUPFAM" id="SSF81469">
    <property type="entry name" value="Bacterial aa3 type cytochrome c oxidase subunit IV"/>
    <property type="match status" value="1"/>
</dbReference>
<evidence type="ECO:0000259" key="2">
    <source>
        <dbReference type="Pfam" id="PF07835"/>
    </source>
</evidence>
<dbReference type="Gene3D" id="1.20.5.160">
    <property type="entry name" value="Bacterial aa3 type cytochrome c oxidase subunit IV"/>
    <property type="match status" value="1"/>
</dbReference>
<evidence type="ECO:0000313" key="3">
    <source>
        <dbReference type="EMBL" id="TCO12509.1"/>
    </source>
</evidence>
<comment type="caution">
    <text evidence="3">The sequence shown here is derived from an EMBL/GenBank/DDBJ whole genome shotgun (WGS) entry which is preliminary data.</text>
</comment>
<accession>A0A4R2GRI9</accession>
<dbReference type="OrthoDB" id="9812071at2"/>
<dbReference type="EMBL" id="SLWL01000009">
    <property type="protein sequence ID" value="TCO12509.1"/>
    <property type="molecule type" value="Genomic_DNA"/>
</dbReference>
<name>A0A4R2GRI9_9HYPH</name>
<keyword evidence="1" id="KW-1133">Transmembrane helix</keyword>
<reference evidence="3 4" key="1">
    <citation type="submission" date="2019-03" db="EMBL/GenBank/DDBJ databases">
        <title>Genomic Encyclopedia of Type Strains, Phase IV (KMG-IV): sequencing the most valuable type-strain genomes for metagenomic binning, comparative biology and taxonomic classification.</title>
        <authorList>
            <person name="Goeker M."/>
        </authorList>
    </citation>
    <scope>NUCLEOTIDE SEQUENCE [LARGE SCALE GENOMIC DNA]</scope>
    <source>
        <strain evidence="3 4">DSM 22958</strain>
    </source>
</reference>
<dbReference type="AlphaFoldDB" id="A0A4R2GRI9"/>
<dbReference type="InterPro" id="IPR012422">
    <property type="entry name" value="Cyt_c_oxidase_su4_bac-aa3"/>
</dbReference>
<gene>
    <name evidence="3" type="ORF">EV666_109157</name>
</gene>
<keyword evidence="4" id="KW-1185">Reference proteome</keyword>
<evidence type="ECO:0000256" key="1">
    <source>
        <dbReference type="SAM" id="Phobius"/>
    </source>
</evidence>
<keyword evidence="1" id="KW-0812">Transmembrane</keyword>
<organism evidence="3 4">
    <name type="scientific">Camelimonas lactis</name>
    <dbReference type="NCBI Taxonomy" id="659006"/>
    <lineage>
        <taxon>Bacteria</taxon>
        <taxon>Pseudomonadati</taxon>
        <taxon>Pseudomonadota</taxon>
        <taxon>Alphaproteobacteria</taxon>
        <taxon>Hyphomicrobiales</taxon>
        <taxon>Chelatococcaceae</taxon>
        <taxon>Camelimonas</taxon>
    </lineage>
</organism>
<keyword evidence="1" id="KW-0472">Membrane</keyword>
<protein>
    <submittedName>
        <fullName evidence="3">Aa3 type cytochrome c oxidase subunit IV</fullName>
    </submittedName>
</protein>
<dbReference type="RefSeq" id="WP_132007781.1">
    <property type="nucleotide sequence ID" value="NZ_JBHUNN010000002.1"/>
</dbReference>
<dbReference type="InterPro" id="IPR036596">
    <property type="entry name" value="Cyt-C_aa3_sf"/>
</dbReference>
<sequence>MANHSNAVTTGGHPDMDYPAHENTYAGFLKGSKWGIGAIILILVLMAWFLL</sequence>
<proteinExistence type="predicted"/>
<feature type="transmembrane region" description="Helical" evidence="1">
    <location>
        <begin position="34"/>
        <end position="50"/>
    </location>
</feature>